<feature type="transmembrane region" description="Helical" evidence="4">
    <location>
        <begin position="332"/>
        <end position="352"/>
    </location>
</feature>
<evidence type="ECO:0000256" key="2">
    <source>
        <dbReference type="ARBA" id="ARBA00023157"/>
    </source>
</evidence>
<keyword evidence="4" id="KW-1133">Transmembrane helix</keyword>
<dbReference type="AlphaFoldDB" id="A0A8C0KXC4"/>
<reference evidence="6" key="2">
    <citation type="submission" date="2025-09" db="UniProtKB">
        <authorList>
            <consortium name="Ensembl"/>
        </authorList>
    </citation>
    <scope>IDENTIFICATION</scope>
</reference>
<dbReference type="FunFam" id="2.60.40.10:FF:000049">
    <property type="entry name" value="Leukocyte immunoglobulin-like receptor subfamily B member 1"/>
    <property type="match status" value="3"/>
</dbReference>
<protein>
    <recommendedName>
        <fullName evidence="5">Ig-like domain-containing protein</fullName>
    </recommendedName>
</protein>
<dbReference type="SMART" id="SM00409">
    <property type="entry name" value="IG"/>
    <property type="match status" value="3"/>
</dbReference>
<keyword evidence="2" id="KW-1015">Disulfide bond</keyword>
<evidence type="ECO:0000256" key="4">
    <source>
        <dbReference type="SAM" id="Phobius"/>
    </source>
</evidence>
<dbReference type="SUPFAM" id="SSF48726">
    <property type="entry name" value="Immunoglobulin"/>
    <property type="match status" value="3"/>
</dbReference>
<dbReference type="GO" id="GO:0032396">
    <property type="term" value="F:inhibitory MHC class I receptor activity"/>
    <property type="evidence" value="ECO:0007669"/>
    <property type="project" value="TreeGrafter"/>
</dbReference>
<dbReference type="PANTHER" id="PTHR11738">
    <property type="entry name" value="MHC CLASS I NK CELL RECEPTOR"/>
    <property type="match status" value="1"/>
</dbReference>
<dbReference type="InterPro" id="IPR050412">
    <property type="entry name" value="Ig-like_Receptors_ImmuneReg"/>
</dbReference>
<dbReference type="Proteomes" id="UP000694391">
    <property type="component" value="Unplaced"/>
</dbReference>
<keyword evidence="7" id="KW-1185">Reference proteome</keyword>
<dbReference type="PANTHER" id="PTHR11738:SF88">
    <property type="entry name" value="IG-LIKE DOMAIN-CONTAINING PROTEIN"/>
    <property type="match status" value="1"/>
</dbReference>
<dbReference type="GeneTree" id="ENSGT01100000263478"/>
<dbReference type="GO" id="GO:0002764">
    <property type="term" value="P:immune response-regulating signaling pathway"/>
    <property type="evidence" value="ECO:0007669"/>
    <property type="project" value="TreeGrafter"/>
</dbReference>
<keyword evidence="3" id="KW-0393">Immunoglobulin domain</keyword>
<accession>A0A8C0KXC4</accession>
<dbReference type="GO" id="GO:0019221">
    <property type="term" value="P:cytokine-mediated signaling pathway"/>
    <property type="evidence" value="ECO:0007669"/>
    <property type="project" value="TreeGrafter"/>
</dbReference>
<dbReference type="Pfam" id="PF13895">
    <property type="entry name" value="Ig_2"/>
    <property type="match status" value="1"/>
</dbReference>
<reference evidence="6" key="1">
    <citation type="submission" date="2025-08" db="UniProtKB">
        <authorList>
            <consortium name="Ensembl"/>
        </authorList>
    </citation>
    <scope>IDENTIFICATION</scope>
</reference>
<evidence type="ECO:0000256" key="1">
    <source>
        <dbReference type="ARBA" id="ARBA00022729"/>
    </source>
</evidence>
<dbReference type="Pfam" id="PF00047">
    <property type="entry name" value="ig"/>
    <property type="match status" value="1"/>
</dbReference>
<keyword evidence="4" id="KW-0472">Membrane</keyword>
<keyword evidence="4" id="KW-0812">Transmembrane</keyword>
<dbReference type="Ensembl" id="ENSCAFT00020025200.1">
    <property type="protein sequence ID" value="ENSCAFP00020021762.1"/>
    <property type="gene ID" value="ENSCAFG00020017200.1"/>
</dbReference>
<dbReference type="Gene3D" id="2.60.40.10">
    <property type="entry name" value="Immunoglobulins"/>
    <property type="match status" value="3"/>
</dbReference>
<evidence type="ECO:0000259" key="5">
    <source>
        <dbReference type="PROSITE" id="PS50835"/>
    </source>
</evidence>
<dbReference type="InterPro" id="IPR013151">
    <property type="entry name" value="Immunoglobulin_dom"/>
</dbReference>
<evidence type="ECO:0000256" key="3">
    <source>
        <dbReference type="ARBA" id="ARBA00023319"/>
    </source>
</evidence>
<dbReference type="GO" id="GO:0005886">
    <property type="term" value="C:plasma membrane"/>
    <property type="evidence" value="ECO:0007669"/>
    <property type="project" value="TreeGrafter"/>
</dbReference>
<dbReference type="InterPro" id="IPR036179">
    <property type="entry name" value="Ig-like_dom_sf"/>
</dbReference>
<sequence>DTLSLLSLLLYRTLPKPSIWADPGLMATKGSSVTLWCQTSLQADAYYLFKERVSGYFYMEISQDSKTKASYFIESMSTHEAGRYQCAYQSRKSWSQRSDLLTLVVTVLGAPTLSANPGPVVASGVNMSLSCSSRYPWYSFHLLKEQGADVPQHLDLTILRERYRALFPVGPVNTSHGGTYRCYISQQSYPYSWSHPSDPLHLQVTGIYPKPSLSAQPGPSVSWGENVTLRCRSEIWFNTFHLSKEGSLAPPQHLHLQDTAIPYEVNFTLNPVTSDHQGTYRCYSSHNSSPYLLSSPSDSLELLVSGLADTVRSSHHKSDSQMDDQDYTVQNLIRFGMSALILMVFGVLLFQAQHSQRRPQDRLFSEVEHWK</sequence>
<organism evidence="6 7">
    <name type="scientific">Canis lupus dingo</name>
    <name type="common">dingo</name>
    <dbReference type="NCBI Taxonomy" id="286419"/>
    <lineage>
        <taxon>Eukaryota</taxon>
        <taxon>Metazoa</taxon>
        <taxon>Chordata</taxon>
        <taxon>Craniata</taxon>
        <taxon>Vertebrata</taxon>
        <taxon>Euteleostomi</taxon>
        <taxon>Mammalia</taxon>
        <taxon>Eutheria</taxon>
        <taxon>Laurasiatheria</taxon>
        <taxon>Carnivora</taxon>
        <taxon>Caniformia</taxon>
        <taxon>Canidae</taxon>
        <taxon>Canis</taxon>
    </lineage>
</organism>
<dbReference type="InterPro" id="IPR007110">
    <property type="entry name" value="Ig-like_dom"/>
</dbReference>
<dbReference type="InterPro" id="IPR013783">
    <property type="entry name" value="Ig-like_fold"/>
</dbReference>
<evidence type="ECO:0000313" key="7">
    <source>
        <dbReference type="Proteomes" id="UP000694391"/>
    </source>
</evidence>
<name>A0A8C0KXC4_CANLU</name>
<keyword evidence="1" id="KW-0732">Signal</keyword>
<dbReference type="PROSITE" id="PS50835">
    <property type="entry name" value="IG_LIKE"/>
    <property type="match status" value="1"/>
</dbReference>
<proteinExistence type="predicted"/>
<feature type="domain" description="Ig-like" evidence="5">
    <location>
        <begin position="15"/>
        <end position="102"/>
    </location>
</feature>
<dbReference type="InterPro" id="IPR003599">
    <property type="entry name" value="Ig_sub"/>
</dbReference>
<evidence type="ECO:0000313" key="6">
    <source>
        <dbReference type="Ensembl" id="ENSCAFP00020021762.1"/>
    </source>
</evidence>